<dbReference type="PANTHER" id="PTHR30483:SF38">
    <property type="entry name" value="BLR7848 PROTEIN"/>
    <property type="match status" value="1"/>
</dbReference>
<evidence type="ECO:0000256" key="1">
    <source>
        <dbReference type="ARBA" id="ARBA00010062"/>
    </source>
</evidence>
<dbReference type="Gene3D" id="3.40.50.2300">
    <property type="match status" value="2"/>
</dbReference>
<name>A0A4R9AI45_9MICO</name>
<organism evidence="4 5">
    <name type="scientific">Cryobacterium suzukii</name>
    <dbReference type="NCBI Taxonomy" id="1259198"/>
    <lineage>
        <taxon>Bacteria</taxon>
        <taxon>Bacillati</taxon>
        <taxon>Actinomycetota</taxon>
        <taxon>Actinomycetes</taxon>
        <taxon>Micrococcales</taxon>
        <taxon>Microbacteriaceae</taxon>
        <taxon>Cryobacterium</taxon>
    </lineage>
</organism>
<comment type="similarity">
    <text evidence="1">Belongs to the leucine-binding protein family.</text>
</comment>
<gene>
    <name evidence="4" type="ORF">E3T39_04055</name>
</gene>
<reference evidence="4 5" key="1">
    <citation type="submission" date="2019-03" db="EMBL/GenBank/DDBJ databases">
        <title>Genomics of glacier-inhabiting Cryobacterium strains.</title>
        <authorList>
            <person name="Liu Q."/>
            <person name="Xin Y.-H."/>
        </authorList>
    </citation>
    <scope>NUCLEOTIDE SEQUENCE [LARGE SCALE GENOMIC DNA]</scope>
    <source>
        <strain evidence="4 5">Sr39</strain>
    </source>
</reference>
<evidence type="ECO:0000313" key="4">
    <source>
        <dbReference type="EMBL" id="TFD62178.1"/>
    </source>
</evidence>
<dbReference type="OrthoDB" id="3563031at2"/>
<sequence length="433" mass="45554">MKCGLRSQPPKARRHEENCTVNLKKSTLRGGRRTTILAAASILLLMGTTACANAGAGTVDAPDSTNTAPYKVGVLLALTGAYASVGTPQRDAINLYFEDVNANGGIDGHPVELTVLDTASDPATAINQLRQLAVQDEVDIVLGPSASAEGIALKPFAKSLKIPVVSLGSAETIIAPASEATYIFKMYTGTGLSLEAQLELVKERGWKKIALLYQNGYGQDAANLIEAASSDYKFDLVASEVFEPAATDVTAQLTKVAAADPDVVLVWALNPLNAIIAKNAESLNFDPALLFSPGAGSPTFIENAGIAGEGTLLQGSKVLAASTMKPDDPQYEVTQDFVTKYTAKYTEVPGQYAGSAWDASILFANAVSAMDQSATSVQERRDAIRDSLESNTKDIAGVNGIFTFTPEVHGSTGLTGLAVLRVEDGKFLIDKAY</sequence>
<evidence type="ECO:0000313" key="5">
    <source>
        <dbReference type="Proteomes" id="UP000298170"/>
    </source>
</evidence>
<dbReference type="Proteomes" id="UP000298170">
    <property type="component" value="Unassembled WGS sequence"/>
</dbReference>
<dbReference type="EMBL" id="SOHJ01000003">
    <property type="protein sequence ID" value="TFD62178.1"/>
    <property type="molecule type" value="Genomic_DNA"/>
</dbReference>
<keyword evidence="5" id="KW-1185">Reference proteome</keyword>
<dbReference type="InterPro" id="IPR051010">
    <property type="entry name" value="BCAA_transport"/>
</dbReference>
<dbReference type="InterPro" id="IPR028081">
    <property type="entry name" value="Leu-bd"/>
</dbReference>
<comment type="caution">
    <text evidence="4">The sequence shown here is derived from an EMBL/GenBank/DDBJ whole genome shotgun (WGS) entry which is preliminary data.</text>
</comment>
<keyword evidence="2" id="KW-0732">Signal</keyword>
<accession>A0A4R9AI45</accession>
<dbReference type="SUPFAM" id="SSF53822">
    <property type="entry name" value="Periplasmic binding protein-like I"/>
    <property type="match status" value="1"/>
</dbReference>
<dbReference type="PANTHER" id="PTHR30483">
    <property type="entry name" value="LEUCINE-SPECIFIC-BINDING PROTEIN"/>
    <property type="match status" value="1"/>
</dbReference>
<dbReference type="InterPro" id="IPR028082">
    <property type="entry name" value="Peripla_BP_I"/>
</dbReference>
<dbReference type="Pfam" id="PF13458">
    <property type="entry name" value="Peripla_BP_6"/>
    <property type="match status" value="1"/>
</dbReference>
<protein>
    <recommendedName>
        <fullName evidence="3">Leucine-binding protein domain-containing protein</fullName>
    </recommendedName>
</protein>
<evidence type="ECO:0000256" key="2">
    <source>
        <dbReference type="ARBA" id="ARBA00022729"/>
    </source>
</evidence>
<dbReference type="CDD" id="cd06333">
    <property type="entry name" value="PBP1_ABC_RPA1789-like"/>
    <property type="match status" value="1"/>
</dbReference>
<evidence type="ECO:0000259" key="3">
    <source>
        <dbReference type="Pfam" id="PF13458"/>
    </source>
</evidence>
<dbReference type="AlphaFoldDB" id="A0A4R9AI45"/>
<feature type="domain" description="Leucine-binding protein" evidence="3">
    <location>
        <begin position="69"/>
        <end position="425"/>
    </location>
</feature>
<proteinExistence type="inferred from homology"/>